<reference evidence="3" key="1">
    <citation type="journal article" date="2014" name="BMC Genomics">
        <title>The genome sequence of the biocontrol fungus Metarhizium anisopliae and comparative genomics of Metarhizium species.</title>
        <authorList>
            <person name="Pattemore J.A."/>
            <person name="Hane J.K."/>
            <person name="Williams A.H."/>
            <person name="Wilson B.A."/>
            <person name="Stodart B.J."/>
            <person name="Ash G.J."/>
        </authorList>
    </citation>
    <scope>NUCLEOTIDE SEQUENCE [LARGE SCALE GENOMIC DNA]</scope>
    <source>
        <strain evidence="3">BRIP 53293</strain>
    </source>
</reference>
<feature type="compositionally biased region" description="Polar residues" evidence="1">
    <location>
        <begin position="136"/>
        <end position="156"/>
    </location>
</feature>
<dbReference type="Proteomes" id="UP000054544">
    <property type="component" value="Unassembled WGS sequence"/>
</dbReference>
<dbReference type="AlphaFoldDB" id="A0A0D9NMF7"/>
<feature type="compositionally biased region" description="Basic and acidic residues" evidence="1">
    <location>
        <begin position="551"/>
        <end position="567"/>
    </location>
</feature>
<feature type="region of interest" description="Disordered" evidence="1">
    <location>
        <begin position="551"/>
        <end position="600"/>
    </location>
</feature>
<proteinExistence type="predicted"/>
<sequence>MSLPAVLAKYLREEIIGDVEFSKSIAEARSVGNQWILRRSYSKHPHTIQEEFRIEVRDQEHVRCTLKLKVMGHDAPREDTREKIFKPRAWCGPELYVPMSNATDRQLKYEHRDIEVSEQQTNLPQHLPTSNAREFASQANTSAPQTSIDDTATPAATESELDKQSDGVADEQDDQKQDNKVARYILLMTQYFVKGSLVLVKKPTKLQRTKLAGIRQCVKETQESDEAGDIVRLPALWRRWKKEGVKEDKIFSTTFSHTEELKRSVASMHNVGYYLAGITQHDKLRPPGHPPPTKRKNTTRYYCARAVERMLKLVSRVSQYYGTSAMTIPTFLEIGGFSMTSFGHTTISSDESFFYDGLVSLIDLSWRRLAAAHTETDQNIQTEQDAEIGHDTGEAHSTMTEQDAVPVLNPFGFHSFYTEADYNATCKTLDQSIFLKAPQTVSYELPTSKILRKGRERLDSTSNGRPTSGLSDESSTFILRYAQRLAKHITHDEKVERTKGYNDNEENLELALRVLDGNALPEELATASITVVYIIVDILLDRCPKPKKALKENRVTKRKRASGDKAAECASGRSPSAGHCGPREQPPQWKSRSLESATESNLQVHTGIAHDEVNNATSSTPDQESFIPGFGDPAAAMLAAGSSNYANRPYDAERVASGTILSPVSASREPHMENALGQRPRNPLATMVPAGLSNTDNQSGLTNTWSPSEFGMGMDAYDSLPPFNPQPFNPQLNTDNSWTCAGGMDIATAMSLFGSYGGSSDNLFQG</sequence>
<gene>
    <name evidence="2" type="ORF">H634G_10901</name>
</gene>
<organism evidence="2 3">
    <name type="scientific">Metarhizium anisopliae BRIP 53293</name>
    <dbReference type="NCBI Taxonomy" id="1291518"/>
    <lineage>
        <taxon>Eukaryota</taxon>
        <taxon>Fungi</taxon>
        <taxon>Dikarya</taxon>
        <taxon>Ascomycota</taxon>
        <taxon>Pezizomycotina</taxon>
        <taxon>Sordariomycetes</taxon>
        <taxon>Hypocreomycetidae</taxon>
        <taxon>Hypocreales</taxon>
        <taxon>Clavicipitaceae</taxon>
        <taxon>Metarhizium</taxon>
    </lineage>
</organism>
<feature type="compositionally biased region" description="Polar residues" evidence="1">
    <location>
        <begin position="588"/>
        <end position="600"/>
    </location>
</feature>
<evidence type="ECO:0000313" key="2">
    <source>
        <dbReference type="EMBL" id="KJK73795.1"/>
    </source>
</evidence>
<keyword evidence="3" id="KW-1185">Reference proteome</keyword>
<name>A0A0D9NMF7_METAN</name>
<accession>A0A0D9NMF7</accession>
<evidence type="ECO:0000256" key="1">
    <source>
        <dbReference type="SAM" id="MobiDB-lite"/>
    </source>
</evidence>
<protein>
    <submittedName>
        <fullName evidence="2">Uncharacterized protein</fullName>
    </submittedName>
</protein>
<dbReference type="OrthoDB" id="10343672at2759"/>
<evidence type="ECO:0000313" key="3">
    <source>
        <dbReference type="Proteomes" id="UP000054544"/>
    </source>
</evidence>
<feature type="region of interest" description="Disordered" evidence="1">
    <location>
        <begin position="136"/>
        <end position="175"/>
    </location>
</feature>
<dbReference type="EMBL" id="KE384777">
    <property type="protein sequence ID" value="KJK73795.1"/>
    <property type="molecule type" value="Genomic_DNA"/>
</dbReference>